<protein>
    <submittedName>
        <fullName evidence="2">Putative secreted protein</fullName>
    </submittedName>
</protein>
<evidence type="ECO:0000256" key="1">
    <source>
        <dbReference type="SAM" id="SignalP"/>
    </source>
</evidence>
<proteinExistence type="evidence at transcript level"/>
<reference evidence="2" key="1">
    <citation type="submission" date="2014-03" db="EMBL/GenBank/DDBJ databases">
        <title>The sialotranscriptome of Amblyomma triste, Amblyomma parvum and Amblyomma cajennense ticks, uncovered by 454-based RNA-seq.</title>
        <authorList>
            <person name="Garcia G.R."/>
            <person name="Gardinassi L.G."/>
            <person name="Ribeiro J.M."/>
            <person name="Anatriello E."/>
            <person name="Ferreira B.R."/>
            <person name="Moreira H.N."/>
            <person name="Mafra C."/>
            <person name="Olegario M.M."/>
            <person name="Szabo P.J."/>
            <person name="Miranda-Santos I.K."/>
            <person name="Maruyama S.R."/>
        </authorList>
    </citation>
    <scope>NUCLEOTIDE SEQUENCE</scope>
    <source>
        <strain evidence="2">Mato Grasso do Sul</strain>
        <tissue evidence="2">Salivary glands</tissue>
    </source>
</reference>
<sequence length="123" mass="13687">MCLAKMSCALPILLILLISAVPVEPGAAGSRQTWSVPQLAQLPLFRRPTTPRPYGNPACGQPCKPFHRISHCRNPCFCYQMVSNPMLGMCIDPNWHPIPPGYAPLEYKPLPPPRPQSMRGQRN</sequence>
<dbReference type="EMBL" id="GBBM01007651">
    <property type="protein sequence ID" value="JAC27767.1"/>
    <property type="molecule type" value="mRNA"/>
</dbReference>
<organism evidence="2">
    <name type="scientific">Amblyomma triste</name>
    <name type="common">Neotropical tick</name>
    <dbReference type="NCBI Taxonomy" id="251400"/>
    <lineage>
        <taxon>Eukaryota</taxon>
        <taxon>Metazoa</taxon>
        <taxon>Ecdysozoa</taxon>
        <taxon>Arthropoda</taxon>
        <taxon>Chelicerata</taxon>
        <taxon>Arachnida</taxon>
        <taxon>Acari</taxon>
        <taxon>Parasitiformes</taxon>
        <taxon>Ixodida</taxon>
        <taxon>Ixodoidea</taxon>
        <taxon>Ixodidae</taxon>
        <taxon>Amblyomminae</taxon>
        <taxon>Amblyomma</taxon>
    </lineage>
</organism>
<feature type="chain" id="PRO_5001516608" evidence="1">
    <location>
        <begin position="29"/>
        <end position="123"/>
    </location>
</feature>
<name>A0A023G283_AMBTT</name>
<feature type="signal peptide" evidence="1">
    <location>
        <begin position="1"/>
        <end position="28"/>
    </location>
</feature>
<accession>A0A023G283</accession>
<dbReference type="AlphaFoldDB" id="A0A023G283"/>
<evidence type="ECO:0000313" key="2">
    <source>
        <dbReference type="EMBL" id="JAC27767.1"/>
    </source>
</evidence>
<keyword evidence="1" id="KW-0732">Signal</keyword>